<accession>S7N7A4</accession>
<dbReference type="InterPro" id="IPR009078">
    <property type="entry name" value="Ferritin-like_SF"/>
</dbReference>
<evidence type="ECO:0000313" key="3">
    <source>
        <dbReference type="Proteomes" id="UP000052978"/>
    </source>
</evidence>
<feature type="region of interest" description="Disordered" evidence="1">
    <location>
        <begin position="1"/>
        <end position="27"/>
    </location>
</feature>
<dbReference type="Proteomes" id="UP000052978">
    <property type="component" value="Unassembled WGS sequence"/>
</dbReference>
<evidence type="ECO:0000313" key="2">
    <source>
        <dbReference type="EMBL" id="EPQ12969.1"/>
    </source>
</evidence>
<name>S7N7A4_MYOBR</name>
<keyword evidence="3" id="KW-1185">Reference proteome</keyword>
<evidence type="ECO:0000256" key="1">
    <source>
        <dbReference type="SAM" id="MobiDB-lite"/>
    </source>
</evidence>
<dbReference type="InterPro" id="IPR012347">
    <property type="entry name" value="Ferritin-like"/>
</dbReference>
<dbReference type="SUPFAM" id="SSF47240">
    <property type="entry name" value="Ferritin-like"/>
    <property type="match status" value="1"/>
</dbReference>
<dbReference type="AlphaFoldDB" id="S7N7A4"/>
<protein>
    <submittedName>
        <fullName evidence="2">Ferritin light chain</fullName>
    </submittedName>
</protein>
<feature type="region of interest" description="Disordered" evidence="1">
    <location>
        <begin position="62"/>
        <end position="89"/>
    </location>
</feature>
<proteinExistence type="predicted"/>
<reference evidence="2 3" key="1">
    <citation type="journal article" date="2013" name="Nat. Commun.">
        <title>Genome analysis reveals insights into physiology and longevity of the Brandt's bat Myotis brandtii.</title>
        <authorList>
            <person name="Seim I."/>
            <person name="Fang X."/>
            <person name="Xiong Z."/>
            <person name="Lobanov A.V."/>
            <person name="Huang Z."/>
            <person name="Ma S."/>
            <person name="Feng Y."/>
            <person name="Turanov A.A."/>
            <person name="Zhu Y."/>
            <person name="Lenz T.L."/>
            <person name="Gerashchenko M.V."/>
            <person name="Fan D."/>
            <person name="Hee Yim S."/>
            <person name="Yao X."/>
            <person name="Jordan D."/>
            <person name="Xiong Y."/>
            <person name="Ma Y."/>
            <person name="Lyapunov A.N."/>
            <person name="Chen G."/>
            <person name="Kulakova O.I."/>
            <person name="Sun Y."/>
            <person name="Lee S.G."/>
            <person name="Bronson R.T."/>
            <person name="Moskalev A.A."/>
            <person name="Sunyaev S.R."/>
            <person name="Zhang G."/>
            <person name="Krogh A."/>
            <person name="Wang J."/>
            <person name="Gladyshev V.N."/>
        </authorList>
    </citation>
    <scope>NUCLEOTIDE SEQUENCE [LARGE SCALE GENOMIC DNA]</scope>
</reference>
<sequence>MQNQRSGCILSQDELKPPQDEWGTTQGAKQAAVALERIPTQAPWELHASVLPAQPLSSDFREEQVKLTKKMATPASPPQAAGPRLGWASISLKGSPSSRTRSLWSPEAFEEPLCIALVSGFCLRLSPKPQPFF</sequence>
<dbReference type="EMBL" id="KE163658">
    <property type="protein sequence ID" value="EPQ12969.1"/>
    <property type="molecule type" value="Genomic_DNA"/>
</dbReference>
<gene>
    <name evidence="2" type="ORF">D623_10032313</name>
</gene>
<dbReference type="Gene3D" id="1.20.1260.10">
    <property type="match status" value="1"/>
</dbReference>
<organism evidence="2 3">
    <name type="scientific">Myotis brandtii</name>
    <name type="common">Brandt's bat</name>
    <dbReference type="NCBI Taxonomy" id="109478"/>
    <lineage>
        <taxon>Eukaryota</taxon>
        <taxon>Metazoa</taxon>
        <taxon>Chordata</taxon>
        <taxon>Craniata</taxon>
        <taxon>Vertebrata</taxon>
        <taxon>Euteleostomi</taxon>
        <taxon>Mammalia</taxon>
        <taxon>Eutheria</taxon>
        <taxon>Laurasiatheria</taxon>
        <taxon>Chiroptera</taxon>
        <taxon>Yangochiroptera</taxon>
        <taxon>Vespertilionidae</taxon>
        <taxon>Myotis</taxon>
    </lineage>
</organism>